<feature type="domain" description="Beta-mannosidase-like galactose-binding" evidence="18">
    <location>
        <begin position="13"/>
        <end position="193"/>
    </location>
</feature>
<feature type="domain" description="Glycoside hydrolase family 2 immunoglobulin-like beta-sandwich" evidence="15">
    <location>
        <begin position="203"/>
        <end position="304"/>
    </location>
</feature>
<dbReference type="InterPro" id="IPR041447">
    <property type="entry name" value="Mannosidase_ig"/>
</dbReference>
<dbReference type="GeneID" id="36595521"/>
<evidence type="ECO:0000256" key="12">
    <source>
        <dbReference type="ARBA" id="ARBA00038429"/>
    </source>
</evidence>
<evidence type="ECO:0000256" key="7">
    <source>
        <dbReference type="ARBA" id="ARBA00022801"/>
    </source>
</evidence>
<keyword evidence="6" id="KW-0964">Secreted</keyword>
<evidence type="ECO:0000256" key="10">
    <source>
        <dbReference type="ARBA" id="ARBA00023295"/>
    </source>
</evidence>
<evidence type="ECO:0000259" key="18">
    <source>
        <dbReference type="Pfam" id="PF22666"/>
    </source>
</evidence>
<dbReference type="PANTHER" id="PTHR43730">
    <property type="entry name" value="BETA-MANNOSIDASE"/>
    <property type="match status" value="1"/>
</dbReference>
<feature type="domain" description="Mannosidase Ig/CBM-like" evidence="17">
    <location>
        <begin position="687"/>
        <end position="776"/>
    </location>
</feature>
<evidence type="ECO:0000313" key="20">
    <source>
        <dbReference type="Proteomes" id="UP000235371"/>
    </source>
</evidence>
<evidence type="ECO:0000256" key="4">
    <source>
        <dbReference type="ARBA" id="ARBA00011738"/>
    </source>
</evidence>
<evidence type="ECO:0000256" key="6">
    <source>
        <dbReference type="ARBA" id="ARBA00022525"/>
    </source>
</evidence>
<dbReference type="SUPFAM" id="SSF49785">
    <property type="entry name" value="Galactose-binding domain-like"/>
    <property type="match status" value="1"/>
</dbReference>
<evidence type="ECO:0000256" key="3">
    <source>
        <dbReference type="ARBA" id="ARBA00004740"/>
    </source>
</evidence>
<dbReference type="Gene3D" id="3.20.20.80">
    <property type="entry name" value="Glycosidases"/>
    <property type="match status" value="1"/>
</dbReference>
<sequence length="863" mass="97903">MAPLTRIPVDKGWQFKQSATLANNTASTYLPVSQFPTVAHLDLLHHGLIKDPYIDTNELDSLWVNDANFTYRALLPSIPAPSSSKIHLVFEGLDTLCFVYLNSTLILESKNMHILHRVDITSPLQKVSGKEVELRLEFKNAPEYAKKEMKRIGYKGNGTDVHFGGPERLFVRKAQYHWGWDWGPALNTSGPWKPVYLEIFEHRISELLVRQEVSADLKSATVKITGSVEAGEAGKEVELEVKAPNGDCVTKETIKTTENGTFSTELNIENPDLWYPFTYGGQPLYTVSASLPGLDTQERKIGFRRLRLLQNKLKKEEGTSFTFEINNIRVFCGGSCWIPGDLLLPRFTPSRYRSWLSLAKSGNQTMIRVWGGGLVESDDFYAIADELGILVWQDFLFACGDYPASDDFCEAVKGEAEEQVKRVGHHASLVIWAGNNEDYMLAERWGWEYDVNDQEGPWDHTNFPARKIYERVLPEICERLAGDVPYWRSSPYGGKTSNDLTIGDTHIWNVWHGKQSPYQAYKSYLSRFISEFGFESAPSLRTLHQAITKPSERHWQSLTFDAHDKGPGHQRRYGMYSGENFRFRFNPLRDFVYCSQFLQAEAMKYAYNHWRREFRGEGEENCSGILVWQLNDIWPGTSWALVDVNLQRKPAFYITKRALSKLVVGMERIVTGATPYMVTSYPEPKEKVQIWAVSGYLKALDAVLKLKAFDIESGREVELPEGERERKVSVRENGTTEIGELSIGTEAGKTVVVAYLEDAKTGEQLARWVDWPEPLKFVVFKKGVEVKIEVGEREKEVKISADAPVKGVVLSVPTEEGDDAVWEDNFVDLVPGEVVRVGVDGLKGRKVQARWLGDWEGEAGFEL</sequence>
<proteinExistence type="inferred from homology"/>
<dbReference type="Gene3D" id="2.60.120.260">
    <property type="entry name" value="Galactose-binding domain-like"/>
    <property type="match status" value="1"/>
</dbReference>
<name>A0A2J6SP93_9HELO</name>
<dbReference type="SUPFAM" id="SSF49303">
    <property type="entry name" value="beta-Galactosidase/glucuronidase domain"/>
    <property type="match status" value="2"/>
</dbReference>
<dbReference type="Pfam" id="PF22666">
    <property type="entry name" value="Glyco_hydro_2_N2"/>
    <property type="match status" value="1"/>
</dbReference>
<dbReference type="InterPro" id="IPR017853">
    <property type="entry name" value="GH"/>
</dbReference>
<evidence type="ECO:0000259" key="16">
    <source>
        <dbReference type="Pfam" id="PF17753"/>
    </source>
</evidence>
<comment type="pathway">
    <text evidence="3">Glycan metabolism; N-glycan degradation.</text>
</comment>
<dbReference type="InterPro" id="IPR054593">
    <property type="entry name" value="Beta-mannosidase-like_N2"/>
</dbReference>
<dbReference type="GO" id="GO:0006516">
    <property type="term" value="P:glycoprotein catabolic process"/>
    <property type="evidence" value="ECO:0007669"/>
    <property type="project" value="TreeGrafter"/>
</dbReference>
<dbReference type="PANTHER" id="PTHR43730:SF1">
    <property type="entry name" value="BETA-MANNOSIDASE"/>
    <property type="match status" value="1"/>
</dbReference>
<organism evidence="19 20">
    <name type="scientific">Hyaloscypha bicolor E</name>
    <dbReference type="NCBI Taxonomy" id="1095630"/>
    <lineage>
        <taxon>Eukaryota</taxon>
        <taxon>Fungi</taxon>
        <taxon>Dikarya</taxon>
        <taxon>Ascomycota</taxon>
        <taxon>Pezizomycotina</taxon>
        <taxon>Leotiomycetes</taxon>
        <taxon>Helotiales</taxon>
        <taxon>Hyaloscyphaceae</taxon>
        <taxon>Hyaloscypha</taxon>
        <taxon>Hyaloscypha bicolor</taxon>
    </lineage>
</organism>
<dbReference type="GO" id="GO:0004567">
    <property type="term" value="F:beta-mannosidase activity"/>
    <property type="evidence" value="ECO:0007669"/>
    <property type="project" value="UniProtKB-EC"/>
</dbReference>
<evidence type="ECO:0000256" key="2">
    <source>
        <dbReference type="ARBA" id="ARBA00004613"/>
    </source>
</evidence>
<dbReference type="GO" id="GO:0005576">
    <property type="term" value="C:extracellular region"/>
    <property type="evidence" value="ECO:0007669"/>
    <property type="project" value="UniProtKB-SubCell"/>
</dbReference>
<dbReference type="STRING" id="1095630.A0A2J6SP93"/>
<evidence type="ECO:0000256" key="8">
    <source>
        <dbReference type="ARBA" id="ARBA00023180"/>
    </source>
</evidence>
<dbReference type="InterPro" id="IPR008979">
    <property type="entry name" value="Galactose-bd-like_sf"/>
</dbReference>
<protein>
    <recommendedName>
        <fullName evidence="13">Beta-mannosidase B</fullName>
        <ecNumber evidence="5">3.2.1.25</ecNumber>
    </recommendedName>
    <alternativeName>
        <fullName evidence="14">Mannanase B</fullName>
    </alternativeName>
</protein>
<evidence type="ECO:0000256" key="1">
    <source>
        <dbReference type="ARBA" id="ARBA00000829"/>
    </source>
</evidence>
<dbReference type="EMBL" id="KZ613900">
    <property type="protein sequence ID" value="PMD52592.1"/>
    <property type="molecule type" value="Genomic_DNA"/>
</dbReference>
<comment type="similarity">
    <text evidence="12">Belongs to the glycosyl hydrolase 2 family. Beta-mannosidase B subfamily.</text>
</comment>
<evidence type="ECO:0000256" key="14">
    <source>
        <dbReference type="ARBA" id="ARBA00041614"/>
    </source>
</evidence>
<comment type="subcellular location">
    <subcellularLocation>
        <location evidence="2">Secreted</location>
    </subcellularLocation>
</comment>
<keyword evidence="7 19" id="KW-0378">Hydrolase</keyword>
<keyword evidence="20" id="KW-1185">Reference proteome</keyword>
<evidence type="ECO:0000259" key="15">
    <source>
        <dbReference type="Pfam" id="PF00703"/>
    </source>
</evidence>
<accession>A0A2J6SP93</accession>
<evidence type="ECO:0000256" key="5">
    <source>
        <dbReference type="ARBA" id="ARBA00012754"/>
    </source>
</evidence>
<dbReference type="AlphaFoldDB" id="A0A2J6SP93"/>
<comment type="catalytic activity">
    <reaction evidence="1">
        <text>Hydrolysis of terminal, non-reducing beta-D-mannose residues in beta-D-mannosides.</text>
        <dbReference type="EC" id="3.2.1.25"/>
    </reaction>
</comment>
<dbReference type="GO" id="GO:0000272">
    <property type="term" value="P:polysaccharide catabolic process"/>
    <property type="evidence" value="ECO:0007669"/>
    <property type="project" value="UniProtKB-KW"/>
</dbReference>
<dbReference type="UniPathway" id="UPA00280"/>
<comment type="subunit">
    <text evidence="4">Homodimer.</text>
</comment>
<reference evidence="19 20" key="1">
    <citation type="submission" date="2016-04" db="EMBL/GenBank/DDBJ databases">
        <title>A degradative enzymes factory behind the ericoid mycorrhizal symbiosis.</title>
        <authorList>
            <consortium name="DOE Joint Genome Institute"/>
            <person name="Martino E."/>
            <person name="Morin E."/>
            <person name="Grelet G."/>
            <person name="Kuo A."/>
            <person name="Kohler A."/>
            <person name="Daghino S."/>
            <person name="Barry K."/>
            <person name="Choi C."/>
            <person name="Cichocki N."/>
            <person name="Clum A."/>
            <person name="Copeland A."/>
            <person name="Hainaut M."/>
            <person name="Haridas S."/>
            <person name="Labutti K."/>
            <person name="Lindquist E."/>
            <person name="Lipzen A."/>
            <person name="Khouja H.-R."/>
            <person name="Murat C."/>
            <person name="Ohm R."/>
            <person name="Olson A."/>
            <person name="Spatafora J."/>
            <person name="Veneault-Fourrey C."/>
            <person name="Henrissat B."/>
            <person name="Grigoriev I."/>
            <person name="Martin F."/>
            <person name="Perotto S."/>
        </authorList>
    </citation>
    <scope>NUCLEOTIDE SEQUENCE [LARGE SCALE GENOMIC DNA]</scope>
    <source>
        <strain evidence="19 20">E</strain>
    </source>
</reference>
<dbReference type="EC" id="3.2.1.25" evidence="5"/>
<dbReference type="InterPro" id="IPR050887">
    <property type="entry name" value="Beta-mannosidase_GH2"/>
</dbReference>
<evidence type="ECO:0000256" key="11">
    <source>
        <dbReference type="ARBA" id="ARBA00023326"/>
    </source>
</evidence>
<evidence type="ECO:0000256" key="13">
    <source>
        <dbReference type="ARBA" id="ARBA00041069"/>
    </source>
</evidence>
<keyword evidence="11" id="KW-0624">Polysaccharide degradation</keyword>
<evidence type="ECO:0000259" key="17">
    <source>
        <dbReference type="Pfam" id="PF17786"/>
    </source>
</evidence>
<dbReference type="SUPFAM" id="SSF51445">
    <property type="entry name" value="(Trans)glycosidases"/>
    <property type="match status" value="1"/>
</dbReference>
<keyword evidence="8" id="KW-0325">Glycoprotein</keyword>
<dbReference type="Pfam" id="PF00703">
    <property type="entry name" value="Glyco_hydro_2"/>
    <property type="match status" value="1"/>
</dbReference>
<keyword evidence="9" id="KW-0119">Carbohydrate metabolism</keyword>
<dbReference type="InterPro" id="IPR036156">
    <property type="entry name" value="Beta-gal/glucu_dom_sf"/>
</dbReference>
<keyword evidence="10" id="KW-0326">Glycosidase</keyword>
<dbReference type="Gene3D" id="2.60.40.10">
    <property type="entry name" value="Immunoglobulins"/>
    <property type="match status" value="2"/>
</dbReference>
<evidence type="ECO:0000313" key="19">
    <source>
        <dbReference type="EMBL" id="PMD52592.1"/>
    </source>
</evidence>
<dbReference type="InterPro" id="IPR006102">
    <property type="entry name" value="Ig-like_GH2"/>
</dbReference>
<dbReference type="RefSeq" id="XP_024729496.1">
    <property type="nucleotide sequence ID" value="XM_024887445.1"/>
</dbReference>
<dbReference type="InterPro" id="IPR041625">
    <property type="entry name" value="Beta-mannosidase_Ig"/>
</dbReference>
<dbReference type="InterPro" id="IPR013783">
    <property type="entry name" value="Ig-like_fold"/>
</dbReference>
<dbReference type="Pfam" id="PF17753">
    <property type="entry name" value="Ig_mannosidase"/>
    <property type="match status" value="1"/>
</dbReference>
<gene>
    <name evidence="19" type="ORF">K444DRAFT_668762</name>
</gene>
<dbReference type="FunFam" id="3.20.20.80:FF:000050">
    <property type="entry name" value="Beta-mannosidase B"/>
    <property type="match status" value="1"/>
</dbReference>
<dbReference type="OrthoDB" id="2866996at2759"/>
<dbReference type="Proteomes" id="UP000235371">
    <property type="component" value="Unassembled WGS sequence"/>
</dbReference>
<feature type="domain" description="Beta-mannosidase Ig-fold" evidence="16">
    <location>
        <begin position="784"/>
        <end position="840"/>
    </location>
</feature>
<evidence type="ECO:0000256" key="9">
    <source>
        <dbReference type="ARBA" id="ARBA00023277"/>
    </source>
</evidence>
<dbReference type="Pfam" id="PF17786">
    <property type="entry name" value="Mannosidase_ig"/>
    <property type="match status" value="1"/>
</dbReference>
<dbReference type="InParanoid" id="A0A2J6SP93"/>